<dbReference type="Pfam" id="PF00041">
    <property type="entry name" value="fn3"/>
    <property type="match status" value="2"/>
</dbReference>
<keyword evidence="2" id="KW-0393">Immunoglobulin domain</keyword>
<evidence type="ECO:0000256" key="1">
    <source>
        <dbReference type="ARBA" id="ARBA00022737"/>
    </source>
</evidence>
<evidence type="ECO:0000259" key="4">
    <source>
        <dbReference type="PROSITE" id="PS50853"/>
    </source>
</evidence>
<dbReference type="PRINTS" id="PR00014">
    <property type="entry name" value="FNTYPEIII"/>
</dbReference>
<evidence type="ECO:0000313" key="6">
    <source>
        <dbReference type="Proteomes" id="UP000681967"/>
    </source>
</evidence>
<accession>A0A8S3F1P3</accession>
<dbReference type="InterPro" id="IPR013098">
    <property type="entry name" value="Ig_I-set"/>
</dbReference>
<dbReference type="InterPro" id="IPR036116">
    <property type="entry name" value="FN3_sf"/>
</dbReference>
<gene>
    <name evidence="5" type="ORF">BYL167_LOCUS63987</name>
</gene>
<feature type="domain" description="Fibronectin type-III" evidence="4">
    <location>
        <begin position="1"/>
        <end position="74"/>
    </location>
</feature>
<dbReference type="SMART" id="SM00060">
    <property type="entry name" value="FN3"/>
    <property type="match status" value="2"/>
</dbReference>
<comment type="caution">
    <text evidence="5">The sequence shown here is derived from an EMBL/GenBank/DDBJ whole genome shotgun (WGS) entry which is preliminary data.</text>
</comment>
<dbReference type="AlphaFoldDB" id="A0A8S3F1P3"/>
<organism evidence="5 6">
    <name type="scientific">Rotaria magnacalcarata</name>
    <dbReference type="NCBI Taxonomy" id="392030"/>
    <lineage>
        <taxon>Eukaryota</taxon>
        <taxon>Metazoa</taxon>
        <taxon>Spiralia</taxon>
        <taxon>Gnathifera</taxon>
        <taxon>Rotifera</taxon>
        <taxon>Eurotatoria</taxon>
        <taxon>Bdelloidea</taxon>
        <taxon>Philodinida</taxon>
        <taxon>Philodinidae</taxon>
        <taxon>Rotaria</taxon>
    </lineage>
</organism>
<dbReference type="PANTHER" id="PTHR14340">
    <property type="entry name" value="MICROFIBRIL-ASSOCIATED GLYCOPROTEIN 3"/>
    <property type="match status" value="1"/>
</dbReference>
<dbReference type="SUPFAM" id="SSF48726">
    <property type="entry name" value="Immunoglobulin"/>
    <property type="match status" value="1"/>
</dbReference>
<evidence type="ECO:0008006" key="7">
    <source>
        <dbReference type="Google" id="ProtNLM"/>
    </source>
</evidence>
<dbReference type="FunFam" id="2.60.40.10:FF:000051">
    <property type="entry name" value="Uncharacterized protein, isoform J"/>
    <property type="match status" value="1"/>
</dbReference>
<dbReference type="InterPro" id="IPR003599">
    <property type="entry name" value="Ig_sub"/>
</dbReference>
<dbReference type="PROSITE" id="PS50835">
    <property type="entry name" value="IG_LIKE"/>
    <property type="match status" value="1"/>
</dbReference>
<dbReference type="InterPro" id="IPR007110">
    <property type="entry name" value="Ig-like_dom"/>
</dbReference>
<dbReference type="Pfam" id="PF07679">
    <property type="entry name" value="I-set"/>
    <property type="match status" value="1"/>
</dbReference>
<evidence type="ECO:0000313" key="5">
    <source>
        <dbReference type="EMBL" id="CAF5097895.1"/>
    </source>
</evidence>
<feature type="non-terminal residue" evidence="5">
    <location>
        <position position="251"/>
    </location>
</feature>
<dbReference type="SUPFAM" id="SSF49265">
    <property type="entry name" value="Fibronectin type III"/>
    <property type="match status" value="1"/>
</dbReference>
<evidence type="ECO:0000256" key="2">
    <source>
        <dbReference type="ARBA" id="ARBA00023319"/>
    </source>
</evidence>
<dbReference type="FunFam" id="2.60.40.10:FF:000056">
    <property type="entry name" value="twitchin isoform X4"/>
    <property type="match status" value="1"/>
</dbReference>
<name>A0A8S3F1P3_9BILA</name>
<dbReference type="SMART" id="SM00409">
    <property type="entry name" value="IG"/>
    <property type="match status" value="1"/>
</dbReference>
<dbReference type="PANTHER" id="PTHR14340:SF9">
    <property type="entry name" value="FIBRONECTIN TYPE-III DOMAIN-CONTAINING PROTEIN"/>
    <property type="match status" value="1"/>
</dbReference>
<dbReference type="GO" id="GO:0030017">
    <property type="term" value="C:sarcomere"/>
    <property type="evidence" value="ECO:0007669"/>
    <property type="project" value="UniProtKB-ARBA"/>
</dbReference>
<dbReference type="InterPro" id="IPR013783">
    <property type="entry name" value="Ig-like_fold"/>
</dbReference>
<feature type="non-terminal residue" evidence="5">
    <location>
        <position position="1"/>
    </location>
</feature>
<feature type="domain" description="Ig-like" evidence="3">
    <location>
        <begin position="78"/>
        <end position="167"/>
    </location>
</feature>
<dbReference type="PROSITE" id="PS50853">
    <property type="entry name" value="FN3"/>
    <property type="match status" value="2"/>
</dbReference>
<feature type="domain" description="Fibronectin type-III" evidence="4">
    <location>
        <begin position="171"/>
        <end position="251"/>
    </location>
</feature>
<dbReference type="FunFam" id="2.60.40.10:FF:000160">
    <property type="entry name" value="Titin a"/>
    <property type="match status" value="1"/>
</dbReference>
<keyword evidence="1" id="KW-0677">Repeat</keyword>
<protein>
    <recommendedName>
        <fullName evidence="7">Titin</fullName>
    </recommendedName>
</protein>
<reference evidence="5" key="1">
    <citation type="submission" date="2021-02" db="EMBL/GenBank/DDBJ databases">
        <authorList>
            <person name="Nowell W R."/>
        </authorList>
    </citation>
    <scope>NUCLEOTIDE SEQUENCE</scope>
</reference>
<dbReference type="InterPro" id="IPR003961">
    <property type="entry name" value="FN3_dom"/>
</dbReference>
<dbReference type="Proteomes" id="UP000681967">
    <property type="component" value="Unassembled WGS sequence"/>
</dbReference>
<sequence length="251" mass="27789">EKDGGTPIEKYVIERREKGRDQWLKGAEVDGVQTKGACGGLNEGKEYEFRVVAVNKAGPSEPSEPSKILIAKPRFLKPRINKVNLKSITIKQGQTITLEAPYAAEPLPKMTWQRDATELQPDDRIQMTQTEKLAKLVITKAVRADTGKYLIRLVNDSGSDTAECEVIVLGPPSKPRGPLEVKGVTKSSVTLAWSPPKDSGGKEITNYVVEKRDKKSGDWVRCNDPIEGTEITVSKLKEGHEYEFRVMAENA</sequence>
<dbReference type="CDD" id="cd00063">
    <property type="entry name" value="FN3"/>
    <property type="match status" value="2"/>
</dbReference>
<dbReference type="InterPro" id="IPR036179">
    <property type="entry name" value="Ig-like_dom_sf"/>
</dbReference>
<dbReference type="Gene3D" id="2.60.40.10">
    <property type="entry name" value="Immunoglobulins"/>
    <property type="match status" value="3"/>
</dbReference>
<dbReference type="EMBL" id="CAJOBH010237801">
    <property type="protein sequence ID" value="CAF5097895.1"/>
    <property type="molecule type" value="Genomic_DNA"/>
</dbReference>
<evidence type="ECO:0000259" key="3">
    <source>
        <dbReference type="PROSITE" id="PS50835"/>
    </source>
</evidence>
<proteinExistence type="predicted"/>